<feature type="compositionally biased region" description="Polar residues" evidence="1">
    <location>
        <begin position="161"/>
        <end position="171"/>
    </location>
</feature>
<protein>
    <submittedName>
        <fullName evidence="2">Uncharacterized protein</fullName>
    </submittedName>
</protein>
<name>A0ABQ5DJR6_9ASTR</name>
<gene>
    <name evidence="2" type="ORF">Tco_0939315</name>
</gene>
<accession>A0ABQ5DJR6</accession>
<evidence type="ECO:0000313" key="3">
    <source>
        <dbReference type="Proteomes" id="UP001151760"/>
    </source>
</evidence>
<feature type="region of interest" description="Disordered" evidence="1">
    <location>
        <begin position="101"/>
        <end position="126"/>
    </location>
</feature>
<sequence>MDHSQNSIVVGNARIAVWFLGGYPFLRREPPPDGQASSMKPTPNRLPPPAPPSGHIGSRSSSKGILILYTNFCLQPFVCREQPRDDEANLVKPEPKRIPLPIFVAPPSAKTRSNGSGSSNPEARDPLLPVLALGGATTIGGGMRFGSGITKFASSSGGGSLRTNGRRQNSV</sequence>
<keyword evidence="3" id="KW-1185">Reference proteome</keyword>
<feature type="compositionally biased region" description="Polar residues" evidence="1">
    <location>
        <begin position="110"/>
        <end position="121"/>
    </location>
</feature>
<dbReference type="EMBL" id="BQNB010015387">
    <property type="protein sequence ID" value="GJT39450.1"/>
    <property type="molecule type" value="Genomic_DNA"/>
</dbReference>
<reference evidence="2" key="1">
    <citation type="journal article" date="2022" name="Int. J. Mol. Sci.">
        <title>Draft Genome of Tanacetum Coccineum: Genomic Comparison of Closely Related Tanacetum-Family Plants.</title>
        <authorList>
            <person name="Yamashiro T."/>
            <person name="Shiraishi A."/>
            <person name="Nakayama K."/>
            <person name="Satake H."/>
        </authorList>
    </citation>
    <scope>NUCLEOTIDE SEQUENCE</scope>
</reference>
<feature type="region of interest" description="Disordered" evidence="1">
    <location>
        <begin position="152"/>
        <end position="171"/>
    </location>
</feature>
<evidence type="ECO:0000256" key="1">
    <source>
        <dbReference type="SAM" id="MobiDB-lite"/>
    </source>
</evidence>
<proteinExistence type="predicted"/>
<comment type="caution">
    <text evidence="2">The sequence shown here is derived from an EMBL/GenBank/DDBJ whole genome shotgun (WGS) entry which is preliminary data.</text>
</comment>
<dbReference type="Proteomes" id="UP001151760">
    <property type="component" value="Unassembled WGS sequence"/>
</dbReference>
<organism evidence="2 3">
    <name type="scientific">Tanacetum coccineum</name>
    <dbReference type="NCBI Taxonomy" id="301880"/>
    <lineage>
        <taxon>Eukaryota</taxon>
        <taxon>Viridiplantae</taxon>
        <taxon>Streptophyta</taxon>
        <taxon>Embryophyta</taxon>
        <taxon>Tracheophyta</taxon>
        <taxon>Spermatophyta</taxon>
        <taxon>Magnoliopsida</taxon>
        <taxon>eudicotyledons</taxon>
        <taxon>Gunneridae</taxon>
        <taxon>Pentapetalae</taxon>
        <taxon>asterids</taxon>
        <taxon>campanulids</taxon>
        <taxon>Asterales</taxon>
        <taxon>Asteraceae</taxon>
        <taxon>Asteroideae</taxon>
        <taxon>Anthemideae</taxon>
        <taxon>Anthemidinae</taxon>
        <taxon>Tanacetum</taxon>
    </lineage>
</organism>
<evidence type="ECO:0000313" key="2">
    <source>
        <dbReference type="EMBL" id="GJT39450.1"/>
    </source>
</evidence>
<feature type="region of interest" description="Disordered" evidence="1">
    <location>
        <begin position="29"/>
        <end position="58"/>
    </location>
</feature>
<reference evidence="2" key="2">
    <citation type="submission" date="2022-01" db="EMBL/GenBank/DDBJ databases">
        <authorList>
            <person name="Yamashiro T."/>
            <person name="Shiraishi A."/>
            <person name="Satake H."/>
            <person name="Nakayama K."/>
        </authorList>
    </citation>
    <scope>NUCLEOTIDE SEQUENCE</scope>
</reference>